<dbReference type="Proteomes" id="UP001321749">
    <property type="component" value="Unassembled WGS sequence"/>
</dbReference>
<dbReference type="GO" id="GO:0046872">
    <property type="term" value="F:metal ion binding"/>
    <property type="evidence" value="ECO:0007669"/>
    <property type="project" value="UniProtKB-KW"/>
</dbReference>
<dbReference type="InterPro" id="IPR050883">
    <property type="entry name" value="PNGase"/>
</dbReference>
<reference evidence="6" key="1">
    <citation type="journal article" date="2023" name="Mol. Phylogenet. Evol.">
        <title>Genome-scale phylogeny and comparative genomics of the fungal order Sordariales.</title>
        <authorList>
            <person name="Hensen N."/>
            <person name="Bonometti L."/>
            <person name="Westerberg I."/>
            <person name="Brannstrom I.O."/>
            <person name="Guillou S."/>
            <person name="Cros-Aarteil S."/>
            <person name="Calhoun S."/>
            <person name="Haridas S."/>
            <person name="Kuo A."/>
            <person name="Mondo S."/>
            <person name="Pangilinan J."/>
            <person name="Riley R."/>
            <person name="LaButti K."/>
            <person name="Andreopoulos B."/>
            <person name="Lipzen A."/>
            <person name="Chen C."/>
            <person name="Yan M."/>
            <person name="Daum C."/>
            <person name="Ng V."/>
            <person name="Clum A."/>
            <person name="Steindorff A."/>
            <person name="Ohm R.A."/>
            <person name="Martin F."/>
            <person name="Silar P."/>
            <person name="Natvig D.O."/>
            <person name="Lalanne C."/>
            <person name="Gautier V."/>
            <person name="Ament-Velasquez S.L."/>
            <person name="Kruys A."/>
            <person name="Hutchinson M.I."/>
            <person name="Powell A.J."/>
            <person name="Barry K."/>
            <person name="Miller A.N."/>
            <person name="Grigoriev I.V."/>
            <person name="Debuchy R."/>
            <person name="Gladieux P."/>
            <person name="Hiltunen Thoren M."/>
            <person name="Johannesson H."/>
        </authorList>
    </citation>
    <scope>NUCLEOTIDE SEQUENCE</scope>
    <source>
        <strain evidence="6">PSN324</strain>
    </source>
</reference>
<dbReference type="GO" id="GO:0005829">
    <property type="term" value="C:cytosol"/>
    <property type="evidence" value="ECO:0007669"/>
    <property type="project" value="TreeGrafter"/>
</dbReference>
<evidence type="ECO:0000313" key="7">
    <source>
        <dbReference type="Proteomes" id="UP001321749"/>
    </source>
</evidence>
<dbReference type="PANTHER" id="PTHR12143">
    <property type="entry name" value="PEPTIDE N-GLYCANASE PNGASE -RELATED"/>
    <property type="match status" value="1"/>
</dbReference>
<dbReference type="InterPro" id="IPR038765">
    <property type="entry name" value="Papain-like_cys_pep_sf"/>
</dbReference>
<evidence type="ECO:0000259" key="5">
    <source>
        <dbReference type="SMART" id="SM00460"/>
    </source>
</evidence>
<dbReference type="GO" id="GO:0006516">
    <property type="term" value="P:glycoprotein catabolic process"/>
    <property type="evidence" value="ECO:0007669"/>
    <property type="project" value="TreeGrafter"/>
</dbReference>
<comment type="caution">
    <text evidence="6">The sequence shown here is derived from an EMBL/GenBank/DDBJ whole genome shotgun (WGS) entry which is preliminary data.</text>
</comment>
<dbReference type="GO" id="GO:0005634">
    <property type="term" value="C:nucleus"/>
    <property type="evidence" value="ECO:0007669"/>
    <property type="project" value="TreeGrafter"/>
</dbReference>
<keyword evidence="7" id="KW-1185">Reference proteome</keyword>
<dbReference type="EMBL" id="MU864990">
    <property type="protein sequence ID" value="KAK4461477.1"/>
    <property type="molecule type" value="Genomic_DNA"/>
</dbReference>
<evidence type="ECO:0000256" key="3">
    <source>
        <dbReference type="ARBA" id="ARBA00022833"/>
    </source>
</evidence>
<feature type="domain" description="Transglutaminase-like" evidence="5">
    <location>
        <begin position="668"/>
        <end position="723"/>
    </location>
</feature>
<dbReference type="Gene3D" id="2.20.25.10">
    <property type="match status" value="1"/>
</dbReference>
<dbReference type="PANTHER" id="PTHR12143:SF19">
    <property type="entry name" value="PEPTIDE-N(4)-(N-ACETYL-BETA-GLUCOSAMINYL)ASPARAGINE AMIDASE"/>
    <property type="match status" value="1"/>
</dbReference>
<dbReference type="GO" id="GO:0000224">
    <property type="term" value="F:peptide-N4-(N-acetyl-beta-glucosaminyl)asparagine amidase activity"/>
    <property type="evidence" value="ECO:0007669"/>
    <property type="project" value="TreeGrafter"/>
</dbReference>
<dbReference type="Pfam" id="PF01841">
    <property type="entry name" value="Transglut_core"/>
    <property type="match status" value="1"/>
</dbReference>
<reference evidence="6" key="2">
    <citation type="submission" date="2023-06" db="EMBL/GenBank/DDBJ databases">
        <authorList>
            <consortium name="Lawrence Berkeley National Laboratory"/>
            <person name="Mondo S.J."/>
            <person name="Hensen N."/>
            <person name="Bonometti L."/>
            <person name="Westerberg I."/>
            <person name="Brannstrom I.O."/>
            <person name="Guillou S."/>
            <person name="Cros-Aarteil S."/>
            <person name="Calhoun S."/>
            <person name="Haridas S."/>
            <person name="Kuo A."/>
            <person name="Pangilinan J."/>
            <person name="Riley R."/>
            <person name="Labutti K."/>
            <person name="Andreopoulos B."/>
            <person name="Lipzen A."/>
            <person name="Chen C."/>
            <person name="Yanf M."/>
            <person name="Daum C."/>
            <person name="Ng V."/>
            <person name="Clum A."/>
            <person name="Steindorff A."/>
            <person name="Ohm R."/>
            <person name="Martin F."/>
            <person name="Silar P."/>
            <person name="Natvig D."/>
            <person name="Lalanne C."/>
            <person name="Gautier V."/>
            <person name="Ament-Velasquez S.L."/>
            <person name="Kruys A."/>
            <person name="Hutchinson M.I."/>
            <person name="Powell A.J."/>
            <person name="Barry K."/>
            <person name="Miller A.N."/>
            <person name="Grigoriev I.V."/>
            <person name="Debuchy R."/>
            <person name="Gladieux P."/>
            <person name="Thoren M.H."/>
            <person name="Johannesson H."/>
        </authorList>
    </citation>
    <scope>NUCLEOTIDE SEQUENCE</scope>
    <source>
        <strain evidence="6">PSN324</strain>
    </source>
</reference>
<feature type="compositionally biased region" description="Basic and acidic residues" evidence="4">
    <location>
        <begin position="852"/>
        <end position="862"/>
    </location>
</feature>
<dbReference type="SUPFAM" id="SSF54001">
    <property type="entry name" value="Cysteine proteinases"/>
    <property type="match status" value="1"/>
</dbReference>
<feature type="region of interest" description="Disordered" evidence="4">
    <location>
        <begin position="824"/>
        <end position="875"/>
    </location>
</feature>
<proteinExistence type="inferred from homology"/>
<comment type="similarity">
    <text evidence="1">Belongs to the transglutaminase-like superfamily. PNGase family.</text>
</comment>
<dbReference type="InterPro" id="IPR002931">
    <property type="entry name" value="Transglutaminase-like"/>
</dbReference>
<evidence type="ECO:0000256" key="1">
    <source>
        <dbReference type="ARBA" id="ARBA00009390"/>
    </source>
</evidence>
<accession>A0AAV9HKU8</accession>
<dbReference type="AlphaFoldDB" id="A0AAV9HKU8"/>
<evidence type="ECO:0000256" key="4">
    <source>
        <dbReference type="SAM" id="MobiDB-lite"/>
    </source>
</evidence>
<evidence type="ECO:0000256" key="2">
    <source>
        <dbReference type="ARBA" id="ARBA00022723"/>
    </source>
</evidence>
<keyword evidence="3" id="KW-0862">Zinc</keyword>
<protein>
    <recommendedName>
        <fullName evidence="5">Transglutaminase-like domain-containing protein</fullName>
    </recommendedName>
</protein>
<keyword evidence="2" id="KW-0479">Metal-binding</keyword>
<sequence>MAATFRPSSLLSRTTTGISELLTKHRSEKESSTWPNTELSIGRFIKKIGKINCWEATGPAREAFNNIAPRIRHHLEREVEPISSWVTWSIYMFGKVPKHANPTIVFCCEVSAHRKEVKDIVMESGLLDGYPGIKTAHMPRAPDFDQLIPLAGGPGPQSSSAKTAFTSTTSLVVDEPGMRIFVGDSGSPATIGGIIQVADSLFYATAGHVFQNIVDNDNPQTGDDDDGIEIDGFDASDIETDGETESIFEMGLKPRTKSIFRTQKTVQQQKVIRPQITGPPKPSPLDRVALNHPYLTSYDGPDPQRNLDYALIKITHPIPAPMNEVEYFHHSTASEHGQSETLQIKTLADLQPSEQKVLAITSRGIIAGVLSGTPVYARQPHSSGFQMTYSVGFQSPLEVGDCGSWVVNSKTGALYGHIVAGSPQSGAAIVVPFHSIFEDIERRLGSPPTLPNTAPPPPTKVETSVIGPAAEAALAPPLSDSWPRYMAGRFQAVFKAHLAQSLSKQARSGVRKPLHLLPRPPAPGDNASQRFRNMLFALSEVPMRWEEPGLLDEALSAMPLDRIYARAEEEYQLLISQARERGDDALPEWGYQDCVMRAILGWFKREFFVWVNFLPCSRCQGATTDEGIAAPTPEERVGGALKVELHKCATPGCGKIERFPRYNSVWYLLQTRRGRVGEWAQCFGALCRAVGARTRWVWNAEDHAWLEVYSEHKGRWVHVDPCEEVWDNPTMYTEGWRKELSYCVAFGLEGAVDVTRRYLRKDEFAKDRGRCPEPVLPYILQEISTLRRENLTDEARARLKSDDEREEEELRKYIVDSIVKELSDAAKGKPSAQKRAKHVGGTKLDTAAGAAETERPKQREAARSGSGSGDVFYEV</sequence>
<gene>
    <name evidence="6" type="ORF">QBC42DRAFT_92694</name>
</gene>
<name>A0AAV9HKU8_9PEZI</name>
<dbReference type="Gene3D" id="3.10.620.30">
    <property type="match status" value="1"/>
</dbReference>
<evidence type="ECO:0000313" key="6">
    <source>
        <dbReference type="EMBL" id="KAK4461477.1"/>
    </source>
</evidence>
<organism evidence="6 7">
    <name type="scientific">Cladorrhinum samala</name>
    <dbReference type="NCBI Taxonomy" id="585594"/>
    <lineage>
        <taxon>Eukaryota</taxon>
        <taxon>Fungi</taxon>
        <taxon>Dikarya</taxon>
        <taxon>Ascomycota</taxon>
        <taxon>Pezizomycotina</taxon>
        <taxon>Sordariomycetes</taxon>
        <taxon>Sordariomycetidae</taxon>
        <taxon>Sordariales</taxon>
        <taxon>Podosporaceae</taxon>
        <taxon>Cladorrhinum</taxon>
    </lineage>
</organism>
<dbReference type="SMART" id="SM00460">
    <property type="entry name" value="TGc"/>
    <property type="match status" value="1"/>
</dbReference>